<dbReference type="AlphaFoldDB" id="A0A2S6I4S0"/>
<gene>
    <name evidence="3" type="ORF">CLV84_3016</name>
</gene>
<dbReference type="EMBL" id="PTJC01000006">
    <property type="protein sequence ID" value="PPK86099.1"/>
    <property type="molecule type" value="Genomic_DNA"/>
</dbReference>
<dbReference type="GO" id="GO:0016491">
    <property type="term" value="F:oxidoreductase activity"/>
    <property type="evidence" value="ECO:0007669"/>
    <property type="project" value="UniProtKB-KW"/>
</dbReference>
<comment type="similarity">
    <text evidence="1">Belongs to the short-chain dehydrogenases/reductases (SDR) family.</text>
</comment>
<dbReference type="PRINTS" id="PR00081">
    <property type="entry name" value="GDHRDH"/>
</dbReference>
<dbReference type="PANTHER" id="PTHR42879">
    <property type="entry name" value="3-OXOACYL-(ACYL-CARRIER-PROTEIN) REDUCTASE"/>
    <property type="match status" value="1"/>
</dbReference>
<dbReference type="PANTHER" id="PTHR42879:SF2">
    <property type="entry name" value="3-OXOACYL-[ACYL-CARRIER-PROTEIN] REDUCTASE FABG"/>
    <property type="match status" value="1"/>
</dbReference>
<dbReference type="OrthoDB" id="9788235at2"/>
<dbReference type="InterPro" id="IPR036291">
    <property type="entry name" value="NAD(P)-bd_dom_sf"/>
</dbReference>
<accession>A0A2S6I4S0</accession>
<protein>
    <submittedName>
        <fullName evidence="3">Glucose 1-dehydrogenase</fullName>
    </submittedName>
</protein>
<keyword evidence="4" id="KW-1185">Reference proteome</keyword>
<dbReference type="SUPFAM" id="SSF51735">
    <property type="entry name" value="NAD(P)-binding Rossmann-fold domains"/>
    <property type="match status" value="1"/>
</dbReference>
<comment type="caution">
    <text evidence="3">The sequence shown here is derived from an EMBL/GenBank/DDBJ whole genome shotgun (WGS) entry which is preliminary data.</text>
</comment>
<dbReference type="NCBIfam" id="NF005559">
    <property type="entry name" value="PRK07231.1"/>
    <property type="match status" value="1"/>
</dbReference>
<evidence type="ECO:0000256" key="2">
    <source>
        <dbReference type="ARBA" id="ARBA00023002"/>
    </source>
</evidence>
<dbReference type="CDD" id="cd05358">
    <property type="entry name" value="GlcDH_SDR_c"/>
    <property type="match status" value="1"/>
</dbReference>
<evidence type="ECO:0000313" key="3">
    <source>
        <dbReference type="EMBL" id="PPK86099.1"/>
    </source>
</evidence>
<sequence length="266" mass="28506">MDINLKGQTAIITGSSTGLGKACAIGLGREGMNVVVNYHNSDQEAHQTAAEIEKVGGKAIVVQADVSKEDDVAKLFAECDKAFGHLDLLVANAGLQADAAFTEMTLKQWNTVINVDLTGQFLCCREAARIFRKQGVHEHGKSAGKIICMSSVHDEIAWSGHVNYAAAKGGVKMMMESMAQELAADKIRVNSISPGAIRTDINKNAWETPEAMEDLLKLIPYGRIGEGDDVANLCAFLASDLSDYITGATIYIDGGMMLYPGFRYGG</sequence>
<evidence type="ECO:0000313" key="4">
    <source>
        <dbReference type="Proteomes" id="UP000237662"/>
    </source>
</evidence>
<dbReference type="PROSITE" id="PS00061">
    <property type="entry name" value="ADH_SHORT"/>
    <property type="match status" value="1"/>
</dbReference>
<dbReference type="Proteomes" id="UP000237662">
    <property type="component" value="Unassembled WGS sequence"/>
</dbReference>
<evidence type="ECO:0000256" key="1">
    <source>
        <dbReference type="ARBA" id="ARBA00006484"/>
    </source>
</evidence>
<name>A0A2S6I4S0_9BACT</name>
<reference evidence="3 4" key="1">
    <citation type="submission" date="2018-02" db="EMBL/GenBank/DDBJ databases">
        <title>Genomic Encyclopedia of Archaeal and Bacterial Type Strains, Phase II (KMG-II): from individual species to whole genera.</title>
        <authorList>
            <person name="Goeker M."/>
        </authorList>
    </citation>
    <scope>NUCLEOTIDE SEQUENCE [LARGE SCALE GENOMIC DNA]</scope>
    <source>
        <strain evidence="3 4">DSM 29526</strain>
    </source>
</reference>
<dbReference type="GO" id="GO:0032787">
    <property type="term" value="P:monocarboxylic acid metabolic process"/>
    <property type="evidence" value="ECO:0007669"/>
    <property type="project" value="UniProtKB-ARBA"/>
</dbReference>
<dbReference type="Pfam" id="PF13561">
    <property type="entry name" value="adh_short_C2"/>
    <property type="match status" value="1"/>
</dbReference>
<dbReference type="InterPro" id="IPR002347">
    <property type="entry name" value="SDR_fam"/>
</dbReference>
<dbReference type="RefSeq" id="WP_104420565.1">
    <property type="nucleotide sequence ID" value="NZ_PTJC01000006.1"/>
</dbReference>
<dbReference type="InterPro" id="IPR020904">
    <property type="entry name" value="Sc_DH/Rdtase_CS"/>
</dbReference>
<proteinExistence type="inferred from homology"/>
<dbReference type="FunFam" id="3.40.50.720:FF:000173">
    <property type="entry name" value="3-oxoacyl-[acyl-carrier protein] reductase"/>
    <property type="match status" value="1"/>
</dbReference>
<keyword evidence="2" id="KW-0560">Oxidoreductase</keyword>
<dbReference type="InterPro" id="IPR050259">
    <property type="entry name" value="SDR"/>
</dbReference>
<dbReference type="PRINTS" id="PR00080">
    <property type="entry name" value="SDRFAMILY"/>
</dbReference>
<dbReference type="Gene3D" id="3.40.50.720">
    <property type="entry name" value="NAD(P)-binding Rossmann-like Domain"/>
    <property type="match status" value="1"/>
</dbReference>
<organism evidence="3 4">
    <name type="scientific">Neolewinella xylanilytica</name>
    <dbReference type="NCBI Taxonomy" id="1514080"/>
    <lineage>
        <taxon>Bacteria</taxon>
        <taxon>Pseudomonadati</taxon>
        <taxon>Bacteroidota</taxon>
        <taxon>Saprospiria</taxon>
        <taxon>Saprospirales</taxon>
        <taxon>Lewinellaceae</taxon>
        <taxon>Neolewinella</taxon>
    </lineage>
</organism>